<name>A0A381YG36_9ZZZZ</name>
<protein>
    <recommendedName>
        <fullName evidence="2">Proteinase inhibitor I42 chagasin domain-containing protein</fullName>
    </recommendedName>
</protein>
<sequence>VWEYSRPWAGGEKGEWSVTATVIVD</sequence>
<feature type="non-terminal residue" evidence="1">
    <location>
        <position position="1"/>
    </location>
</feature>
<reference evidence="1" key="1">
    <citation type="submission" date="2018-05" db="EMBL/GenBank/DDBJ databases">
        <authorList>
            <person name="Lanie J.A."/>
            <person name="Ng W.-L."/>
            <person name="Kazmierczak K.M."/>
            <person name="Andrzejewski T.M."/>
            <person name="Davidsen T.M."/>
            <person name="Wayne K.J."/>
            <person name="Tettelin H."/>
            <person name="Glass J.I."/>
            <person name="Rusch D."/>
            <person name="Podicherti R."/>
            <person name="Tsui H.-C.T."/>
            <person name="Winkler M.E."/>
        </authorList>
    </citation>
    <scope>NUCLEOTIDE SEQUENCE</scope>
</reference>
<evidence type="ECO:0000313" key="1">
    <source>
        <dbReference type="EMBL" id="SVA76048.1"/>
    </source>
</evidence>
<proteinExistence type="predicted"/>
<dbReference type="EMBL" id="UINC01018167">
    <property type="protein sequence ID" value="SVA76048.1"/>
    <property type="molecule type" value="Genomic_DNA"/>
</dbReference>
<accession>A0A381YG36</accession>
<evidence type="ECO:0008006" key="2">
    <source>
        <dbReference type="Google" id="ProtNLM"/>
    </source>
</evidence>
<organism evidence="1">
    <name type="scientific">marine metagenome</name>
    <dbReference type="NCBI Taxonomy" id="408172"/>
    <lineage>
        <taxon>unclassified sequences</taxon>
        <taxon>metagenomes</taxon>
        <taxon>ecological metagenomes</taxon>
    </lineage>
</organism>
<dbReference type="AlphaFoldDB" id="A0A381YG36"/>
<gene>
    <name evidence="1" type="ORF">METZ01_LOCUS128902</name>
</gene>